<reference evidence="1" key="1">
    <citation type="journal article" date="2021" name="Proc. Natl. Acad. Sci. U.S.A.">
        <title>A Catalog of Tens of Thousands of Viruses from Human Metagenomes Reveals Hidden Associations with Chronic Diseases.</title>
        <authorList>
            <person name="Tisza M.J."/>
            <person name="Buck C.B."/>
        </authorList>
    </citation>
    <scope>NUCLEOTIDE SEQUENCE</scope>
    <source>
        <strain evidence="1">Ct0jJ30</strain>
    </source>
</reference>
<evidence type="ECO:0000313" key="1">
    <source>
        <dbReference type="EMBL" id="DAE06505.1"/>
    </source>
</evidence>
<sequence length="46" mass="5526">MSSNAKARLGSSILYRYRMIMRAGAILLKQYFQHRLRVTLMQKEYM</sequence>
<proteinExistence type="predicted"/>
<dbReference type="EMBL" id="BK015439">
    <property type="protein sequence ID" value="DAE06505.1"/>
    <property type="molecule type" value="Genomic_DNA"/>
</dbReference>
<protein>
    <submittedName>
        <fullName evidence="1">Uncharacterized protein</fullName>
    </submittedName>
</protein>
<organism evidence="1">
    <name type="scientific">Myoviridae sp. ct0jJ30</name>
    <dbReference type="NCBI Taxonomy" id="2825014"/>
    <lineage>
        <taxon>Viruses</taxon>
        <taxon>Duplodnaviria</taxon>
        <taxon>Heunggongvirae</taxon>
        <taxon>Uroviricota</taxon>
        <taxon>Caudoviricetes</taxon>
    </lineage>
</organism>
<accession>A0A8S5PJC4</accession>
<name>A0A8S5PJC4_9CAUD</name>